<proteinExistence type="predicted"/>
<feature type="compositionally biased region" description="Polar residues" evidence="1">
    <location>
        <begin position="99"/>
        <end position="119"/>
    </location>
</feature>
<feature type="compositionally biased region" description="Basic and acidic residues" evidence="1">
    <location>
        <begin position="167"/>
        <end position="183"/>
    </location>
</feature>
<sequence length="295" mass="34517">MGSKYCKEKEKEKNRKRGRLNTDGIDKQQKDQKSCGHNPIRISHEEEKGKKSGENNDAYNNMNEELQKKNRDDITEKMKHQQRSNKKKLKTDKKIISKQMTSSRGFILSTKTSQDAVTSSHLNKTKTQKKKHKKEETSLKSTKLSVEKTHQLTRKFKRKRKFLLFRTRDSGKALKTHQQSDKHTKTKVHSKKRKHVDLVVPSTGLTNPLPDKQLSRGDTEQQKSRTNAQQQQLSVVNDVQQSNYQPKCNERMKPKRKKIRSKLKNIRKDNRPDHLKPPHLRVITETRFPVLGIKD</sequence>
<feature type="compositionally biased region" description="Basic and acidic residues" evidence="1">
    <location>
        <begin position="1"/>
        <end position="13"/>
    </location>
</feature>
<feature type="compositionally biased region" description="Basic residues" evidence="1">
    <location>
        <begin position="123"/>
        <end position="133"/>
    </location>
</feature>
<feature type="region of interest" description="Disordered" evidence="1">
    <location>
        <begin position="1"/>
        <end position="143"/>
    </location>
</feature>
<dbReference type="Proteomes" id="UP000694865">
    <property type="component" value="Unplaced"/>
</dbReference>
<feature type="compositionally biased region" description="Basic and acidic residues" evidence="1">
    <location>
        <begin position="42"/>
        <end position="54"/>
    </location>
</feature>
<dbReference type="GeneID" id="100368920"/>
<feature type="compositionally biased region" description="Basic residues" evidence="1">
    <location>
        <begin position="80"/>
        <end position="91"/>
    </location>
</feature>
<feature type="compositionally biased region" description="Basic and acidic residues" evidence="1">
    <location>
        <begin position="213"/>
        <end position="223"/>
    </location>
</feature>
<protein>
    <submittedName>
        <fullName evidence="3">Protein FAM133-like</fullName>
    </submittedName>
</protein>
<organism evidence="2 3">
    <name type="scientific">Saccoglossus kowalevskii</name>
    <name type="common">Acorn worm</name>
    <dbReference type="NCBI Taxonomy" id="10224"/>
    <lineage>
        <taxon>Eukaryota</taxon>
        <taxon>Metazoa</taxon>
        <taxon>Hemichordata</taxon>
        <taxon>Enteropneusta</taxon>
        <taxon>Harrimaniidae</taxon>
        <taxon>Saccoglossus</taxon>
    </lineage>
</organism>
<reference evidence="3" key="1">
    <citation type="submission" date="2025-08" db="UniProtKB">
        <authorList>
            <consortium name="RefSeq"/>
        </authorList>
    </citation>
    <scope>IDENTIFICATION</scope>
    <source>
        <tissue evidence="3">Testes</tissue>
    </source>
</reference>
<feature type="compositionally biased region" description="Basic and acidic residues" evidence="1">
    <location>
        <begin position="266"/>
        <end position="276"/>
    </location>
</feature>
<feature type="compositionally biased region" description="Basic residues" evidence="1">
    <location>
        <begin position="253"/>
        <end position="265"/>
    </location>
</feature>
<name>A0ABM0GJ10_SACKO</name>
<evidence type="ECO:0000313" key="3">
    <source>
        <dbReference type="RefSeq" id="XP_002730916.2"/>
    </source>
</evidence>
<feature type="compositionally biased region" description="Basic residues" evidence="1">
    <location>
        <begin position="184"/>
        <end position="195"/>
    </location>
</feature>
<feature type="compositionally biased region" description="Basic and acidic residues" evidence="1">
    <location>
        <begin position="65"/>
        <end position="79"/>
    </location>
</feature>
<gene>
    <name evidence="3" type="primary">LOC100368920</name>
</gene>
<feature type="compositionally biased region" description="Polar residues" evidence="1">
    <location>
        <begin position="55"/>
        <end position="64"/>
    </location>
</feature>
<feature type="compositionally biased region" description="Basic and acidic residues" evidence="1">
    <location>
        <begin position="24"/>
        <end position="34"/>
    </location>
</feature>
<accession>A0ABM0GJ10</accession>
<dbReference type="RefSeq" id="XP_002730916.2">
    <property type="nucleotide sequence ID" value="XM_002730870.2"/>
</dbReference>
<evidence type="ECO:0000313" key="2">
    <source>
        <dbReference type="Proteomes" id="UP000694865"/>
    </source>
</evidence>
<feature type="region of interest" description="Disordered" evidence="1">
    <location>
        <begin position="167"/>
        <end position="279"/>
    </location>
</feature>
<feature type="compositionally biased region" description="Polar residues" evidence="1">
    <location>
        <begin position="224"/>
        <end position="246"/>
    </location>
</feature>
<evidence type="ECO:0000256" key="1">
    <source>
        <dbReference type="SAM" id="MobiDB-lite"/>
    </source>
</evidence>
<keyword evidence="2" id="KW-1185">Reference proteome</keyword>